<keyword evidence="7 8" id="KW-0472">Membrane</keyword>
<dbReference type="PANTHER" id="PTHR43470:SF3">
    <property type="entry name" value="PHOSPHATE TRANSPORT SYSTEM PERMEASE PROTEIN PSTA-RELATED"/>
    <property type="match status" value="1"/>
</dbReference>
<dbReference type="GO" id="GO:0005886">
    <property type="term" value="C:plasma membrane"/>
    <property type="evidence" value="ECO:0007669"/>
    <property type="project" value="UniProtKB-SubCell"/>
</dbReference>
<accession>X1B5J7</accession>
<protein>
    <recommendedName>
        <fullName evidence="9">ABC transmembrane type-1 domain-containing protein</fullName>
    </recommendedName>
</protein>
<organism evidence="10">
    <name type="scientific">marine sediment metagenome</name>
    <dbReference type="NCBI Taxonomy" id="412755"/>
    <lineage>
        <taxon>unclassified sequences</taxon>
        <taxon>metagenomes</taxon>
        <taxon>ecological metagenomes</taxon>
    </lineage>
</organism>
<feature type="non-terminal residue" evidence="10">
    <location>
        <position position="1"/>
    </location>
</feature>
<evidence type="ECO:0000256" key="6">
    <source>
        <dbReference type="ARBA" id="ARBA00022989"/>
    </source>
</evidence>
<proteinExistence type="inferred from homology"/>
<reference evidence="10" key="1">
    <citation type="journal article" date="2014" name="Front. Microbiol.">
        <title>High frequency of phylogenetically diverse reductive dehalogenase-homologous genes in deep subseafloor sedimentary metagenomes.</title>
        <authorList>
            <person name="Kawai M."/>
            <person name="Futagami T."/>
            <person name="Toyoda A."/>
            <person name="Takaki Y."/>
            <person name="Nishi S."/>
            <person name="Hori S."/>
            <person name="Arai W."/>
            <person name="Tsubouchi T."/>
            <person name="Morono Y."/>
            <person name="Uchiyama I."/>
            <person name="Ito T."/>
            <person name="Fujiyama A."/>
            <person name="Inagaki F."/>
            <person name="Takami H."/>
        </authorList>
    </citation>
    <scope>NUCLEOTIDE SEQUENCE</scope>
    <source>
        <strain evidence="10">Expedition CK06-06</strain>
    </source>
</reference>
<evidence type="ECO:0000256" key="4">
    <source>
        <dbReference type="ARBA" id="ARBA00022475"/>
    </source>
</evidence>
<evidence type="ECO:0000259" key="9">
    <source>
        <dbReference type="PROSITE" id="PS50928"/>
    </source>
</evidence>
<feature type="domain" description="ABC transmembrane type-1" evidence="9">
    <location>
        <begin position="34"/>
        <end position="239"/>
    </location>
</feature>
<dbReference type="AlphaFoldDB" id="X1B5J7"/>
<gene>
    <name evidence="10" type="ORF">S01H4_50288</name>
</gene>
<keyword evidence="6 8" id="KW-1133">Transmembrane helix</keyword>
<dbReference type="PROSITE" id="PS50928">
    <property type="entry name" value="ABC_TM1"/>
    <property type="match status" value="1"/>
</dbReference>
<evidence type="ECO:0000256" key="2">
    <source>
        <dbReference type="ARBA" id="ARBA00007069"/>
    </source>
</evidence>
<evidence type="ECO:0000313" key="10">
    <source>
        <dbReference type="EMBL" id="GAG90974.1"/>
    </source>
</evidence>
<keyword evidence="5 8" id="KW-0812">Transmembrane</keyword>
<name>X1B5J7_9ZZZZ</name>
<dbReference type="SUPFAM" id="SSF161098">
    <property type="entry name" value="MetI-like"/>
    <property type="match status" value="1"/>
</dbReference>
<keyword evidence="3" id="KW-0813">Transport</keyword>
<feature type="transmembrane region" description="Helical" evidence="8">
    <location>
        <begin position="191"/>
        <end position="208"/>
    </location>
</feature>
<evidence type="ECO:0000256" key="7">
    <source>
        <dbReference type="ARBA" id="ARBA00023136"/>
    </source>
</evidence>
<dbReference type="CDD" id="cd06261">
    <property type="entry name" value="TM_PBP2"/>
    <property type="match status" value="1"/>
</dbReference>
<dbReference type="InterPro" id="IPR005672">
    <property type="entry name" value="Phosphate_PstA"/>
</dbReference>
<dbReference type="NCBIfam" id="TIGR00974">
    <property type="entry name" value="3a0107s02c"/>
    <property type="match status" value="1"/>
</dbReference>
<evidence type="ECO:0000256" key="5">
    <source>
        <dbReference type="ARBA" id="ARBA00022692"/>
    </source>
</evidence>
<dbReference type="Pfam" id="PF00528">
    <property type="entry name" value="BPD_transp_1"/>
    <property type="match status" value="1"/>
</dbReference>
<dbReference type="GO" id="GO:0035435">
    <property type="term" value="P:phosphate ion transmembrane transport"/>
    <property type="evidence" value="ECO:0007669"/>
    <property type="project" value="InterPro"/>
</dbReference>
<dbReference type="EMBL" id="BART01028537">
    <property type="protein sequence ID" value="GAG90974.1"/>
    <property type="molecule type" value="Genomic_DNA"/>
</dbReference>
<sequence length="252" mass="27403">SYIVVRGFPVLLEPDFLIGYPSHNGRDGGIFPAIVGTLQLTLGSILFALPLGVCAGIYLSEYAKNNRITRFIRTNIDNLNGTPSIVFALFGFVFFILFFGLGRSLLVGILTLGLMILPTIIRTTEEAIKAIPQSFREGSLALGSSKWKSISKIVLPAAVPGIVTGAVLGMGRSAGETAPIMFTAVRSSARWITFSLFEPVMALTYHLYRLNTEVLGAVDKAAGTALTLLILVLLLYGLAFIVRSKYEKRKQW</sequence>
<dbReference type="PANTHER" id="PTHR43470">
    <property type="entry name" value="PHOSPHATE TRANSPORT SYSTEM PERMEASE PROTEIN PSTA-RELATED"/>
    <property type="match status" value="1"/>
</dbReference>
<keyword evidence="4" id="KW-1003">Cell membrane</keyword>
<evidence type="ECO:0000256" key="1">
    <source>
        <dbReference type="ARBA" id="ARBA00004651"/>
    </source>
</evidence>
<evidence type="ECO:0000256" key="8">
    <source>
        <dbReference type="SAM" id="Phobius"/>
    </source>
</evidence>
<feature type="transmembrane region" description="Helical" evidence="8">
    <location>
        <begin position="220"/>
        <end position="242"/>
    </location>
</feature>
<evidence type="ECO:0000256" key="3">
    <source>
        <dbReference type="ARBA" id="ARBA00022448"/>
    </source>
</evidence>
<feature type="transmembrane region" description="Helical" evidence="8">
    <location>
        <begin position="79"/>
        <end position="99"/>
    </location>
</feature>
<dbReference type="Gene3D" id="1.10.3720.10">
    <property type="entry name" value="MetI-like"/>
    <property type="match status" value="1"/>
</dbReference>
<comment type="caution">
    <text evidence="10">The sequence shown here is derived from an EMBL/GenBank/DDBJ whole genome shotgun (WGS) entry which is preliminary data.</text>
</comment>
<dbReference type="InterPro" id="IPR000515">
    <property type="entry name" value="MetI-like"/>
</dbReference>
<comment type="subcellular location">
    <subcellularLocation>
        <location evidence="1">Cell membrane</location>
        <topology evidence="1">Multi-pass membrane protein</topology>
    </subcellularLocation>
</comment>
<dbReference type="GO" id="GO:0005315">
    <property type="term" value="F:phosphate transmembrane transporter activity"/>
    <property type="evidence" value="ECO:0007669"/>
    <property type="project" value="InterPro"/>
</dbReference>
<comment type="similarity">
    <text evidence="2">Belongs to the binding-protein-dependent transport system permease family. CysTW subfamily.</text>
</comment>
<dbReference type="InterPro" id="IPR035906">
    <property type="entry name" value="MetI-like_sf"/>
</dbReference>
<feature type="transmembrane region" description="Helical" evidence="8">
    <location>
        <begin position="30"/>
        <end position="59"/>
    </location>
</feature>